<keyword evidence="3" id="KW-1185">Reference proteome</keyword>
<dbReference type="InterPro" id="IPR037151">
    <property type="entry name" value="AlkB-like_sf"/>
</dbReference>
<evidence type="ECO:0000313" key="2">
    <source>
        <dbReference type="EMBL" id="MBS3650057.1"/>
    </source>
</evidence>
<evidence type="ECO:0000313" key="3">
    <source>
        <dbReference type="Proteomes" id="UP000680348"/>
    </source>
</evidence>
<dbReference type="InterPro" id="IPR005123">
    <property type="entry name" value="Oxoglu/Fe-dep_dioxygenase_dom"/>
</dbReference>
<comment type="caution">
    <text evidence="2">The sequence shown here is derived from an EMBL/GenBank/DDBJ whole genome shotgun (WGS) entry which is preliminary data.</text>
</comment>
<gene>
    <name evidence="2" type="ORF">KEU06_15705</name>
</gene>
<accession>A0A942I2Q5</accession>
<dbReference type="PANTHER" id="PTHR12463">
    <property type="entry name" value="OXYGENASE-RELATED"/>
    <property type="match status" value="1"/>
</dbReference>
<feature type="domain" description="Fe2OG dioxygenase" evidence="1">
    <location>
        <begin position="98"/>
        <end position="189"/>
    </location>
</feature>
<dbReference type="PROSITE" id="PS51471">
    <property type="entry name" value="FE2OG_OXY"/>
    <property type="match status" value="1"/>
</dbReference>
<organism evidence="2 3">
    <name type="scientific">Pseudaminobacter soli</name>
    <name type="common">ex Zhang et al. 2022</name>
    <dbReference type="NCBI Taxonomy" id="2831468"/>
    <lineage>
        <taxon>Bacteria</taxon>
        <taxon>Pseudomonadati</taxon>
        <taxon>Pseudomonadota</taxon>
        <taxon>Alphaproteobacteria</taxon>
        <taxon>Hyphomicrobiales</taxon>
        <taxon>Phyllobacteriaceae</taxon>
        <taxon>Pseudaminobacter</taxon>
    </lineage>
</organism>
<evidence type="ECO:0000259" key="1">
    <source>
        <dbReference type="PROSITE" id="PS51471"/>
    </source>
</evidence>
<dbReference type="AlphaFoldDB" id="A0A942I2Q5"/>
<dbReference type="PANTHER" id="PTHR12463:SF1">
    <property type="entry name" value="2-OXOGLUTARATE AND FE-DEPENDENT OXYGENASE FAMILY PROTEIN"/>
    <property type="match status" value="1"/>
</dbReference>
<dbReference type="RefSeq" id="WP_188255620.1">
    <property type="nucleotide sequence ID" value="NZ_JABVCF010000008.1"/>
</dbReference>
<dbReference type="GO" id="GO:0051213">
    <property type="term" value="F:dioxygenase activity"/>
    <property type="evidence" value="ECO:0007669"/>
    <property type="project" value="UniProtKB-KW"/>
</dbReference>
<dbReference type="Gene3D" id="2.60.120.590">
    <property type="entry name" value="Alpha-ketoglutarate-dependent dioxygenase AlkB-like"/>
    <property type="match status" value="1"/>
</dbReference>
<dbReference type="SUPFAM" id="SSF51197">
    <property type="entry name" value="Clavaminate synthase-like"/>
    <property type="match status" value="1"/>
</dbReference>
<keyword evidence="2" id="KW-0560">Oxidoreductase</keyword>
<protein>
    <submittedName>
        <fullName evidence="2">Alpha-ketoglutarate-dependent dioxygenase AlkB</fullName>
    </submittedName>
</protein>
<dbReference type="GO" id="GO:0070988">
    <property type="term" value="P:demethylation"/>
    <property type="evidence" value="ECO:0007669"/>
    <property type="project" value="InterPro"/>
</dbReference>
<name>A0A942I2Q5_9HYPH</name>
<proteinExistence type="predicted"/>
<dbReference type="Pfam" id="PF13532">
    <property type="entry name" value="2OG-FeII_Oxy_2"/>
    <property type="match status" value="1"/>
</dbReference>
<dbReference type="InterPro" id="IPR027450">
    <property type="entry name" value="AlkB-like"/>
</dbReference>
<dbReference type="EMBL" id="JAGWCR010000008">
    <property type="protein sequence ID" value="MBS3650057.1"/>
    <property type="molecule type" value="Genomic_DNA"/>
</dbReference>
<sequence length="191" mass="21748">MSAQLDFFERPSPPIPAGLKYQPDLLSPAEQSGLIDRIQDLPFKNFEFKGFLGKRRTISFGWRYDFSREALQRGEPMPDFLDPLRRRAADFAGIDEALVQHVLVTEYEPGAGIGWHKDKAVFDDVIGISLGSPCNFRFRRRKGAGWERASMTVDPGSAYLLRGPSRTEWQHSIPPVETLRYSITFRSMRPG</sequence>
<dbReference type="GO" id="GO:0032451">
    <property type="term" value="F:demethylase activity"/>
    <property type="evidence" value="ECO:0007669"/>
    <property type="project" value="TreeGrafter"/>
</dbReference>
<dbReference type="InterPro" id="IPR032857">
    <property type="entry name" value="ALKBH4"/>
</dbReference>
<dbReference type="Proteomes" id="UP000680348">
    <property type="component" value="Unassembled WGS sequence"/>
</dbReference>
<keyword evidence="2" id="KW-0223">Dioxygenase</keyword>
<reference evidence="2" key="1">
    <citation type="submission" date="2021-04" db="EMBL/GenBank/DDBJ databases">
        <title>Pseudaminobacter soli sp. nov., isolated from paddy soil contaminated by heavy metals.</title>
        <authorList>
            <person name="Zhang K."/>
        </authorList>
    </citation>
    <scope>NUCLEOTIDE SEQUENCE</scope>
    <source>
        <strain evidence="2">19-2017</strain>
    </source>
</reference>